<organism evidence="1">
    <name type="scientific">marine metagenome</name>
    <dbReference type="NCBI Taxonomy" id="408172"/>
    <lineage>
        <taxon>unclassified sequences</taxon>
        <taxon>metagenomes</taxon>
        <taxon>ecological metagenomes</taxon>
    </lineage>
</organism>
<reference evidence="1" key="1">
    <citation type="submission" date="2018-05" db="EMBL/GenBank/DDBJ databases">
        <authorList>
            <person name="Lanie J.A."/>
            <person name="Ng W.-L."/>
            <person name="Kazmierczak K.M."/>
            <person name="Andrzejewski T.M."/>
            <person name="Davidsen T.M."/>
            <person name="Wayne K.J."/>
            <person name="Tettelin H."/>
            <person name="Glass J.I."/>
            <person name="Rusch D."/>
            <person name="Podicherti R."/>
            <person name="Tsui H.-C.T."/>
            <person name="Winkler M.E."/>
        </authorList>
    </citation>
    <scope>NUCLEOTIDE SEQUENCE</scope>
</reference>
<feature type="non-terminal residue" evidence="1">
    <location>
        <position position="35"/>
    </location>
</feature>
<evidence type="ECO:0000313" key="1">
    <source>
        <dbReference type="EMBL" id="SVA50179.1"/>
    </source>
</evidence>
<name>A0A381WCC6_9ZZZZ</name>
<sequence>HCLPAAHRVSQLSTSTMVMVRPVRRSARSAAGIPP</sequence>
<feature type="non-terminal residue" evidence="1">
    <location>
        <position position="1"/>
    </location>
</feature>
<accession>A0A381WCC6</accession>
<protein>
    <submittedName>
        <fullName evidence="1">Uncharacterized protein</fullName>
    </submittedName>
</protein>
<proteinExistence type="predicted"/>
<dbReference type="AlphaFoldDB" id="A0A381WCC6"/>
<gene>
    <name evidence="1" type="ORF">METZ01_LOCUS103033</name>
</gene>
<dbReference type="EMBL" id="UINC01011360">
    <property type="protein sequence ID" value="SVA50179.1"/>
    <property type="molecule type" value="Genomic_DNA"/>
</dbReference>